<dbReference type="InterPro" id="IPR012910">
    <property type="entry name" value="Plug_dom"/>
</dbReference>
<feature type="chain" id="PRO_5014496833" evidence="13">
    <location>
        <begin position="33"/>
        <end position="840"/>
    </location>
</feature>
<keyword evidence="17" id="KW-0675">Receptor</keyword>
<evidence type="ECO:0000313" key="17">
    <source>
        <dbReference type="EMBL" id="EZP78304.1"/>
    </source>
</evidence>
<dbReference type="Pfam" id="PF00593">
    <property type="entry name" value="TonB_dep_Rec_b-barrel"/>
    <property type="match status" value="1"/>
</dbReference>
<dbReference type="Gene3D" id="2.40.170.20">
    <property type="entry name" value="TonB-dependent receptor, beta-barrel domain"/>
    <property type="match status" value="1"/>
</dbReference>
<feature type="domain" description="TonB-dependent receptor-like beta-barrel" evidence="14">
    <location>
        <begin position="343"/>
        <end position="792"/>
    </location>
</feature>
<dbReference type="EMBL" id="CP017076">
    <property type="protein sequence ID" value="AOR79164.1"/>
    <property type="molecule type" value="Genomic_DNA"/>
</dbReference>
<dbReference type="SUPFAM" id="SSF56935">
    <property type="entry name" value="Porins"/>
    <property type="match status" value="1"/>
</dbReference>
<dbReference type="AlphaFoldDB" id="A0A031JQ50"/>
<keyword evidence="19" id="KW-1185">Reference proteome</keyword>
<dbReference type="KEGG" id="nre:BES08_19980"/>
<evidence type="ECO:0000259" key="14">
    <source>
        <dbReference type="Pfam" id="PF00593"/>
    </source>
</evidence>
<dbReference type="InterPro" id="IPR000531">
    <property type="entry name" value="Beta-barrel_TonB"/>
</dbReference>
<dbReference type="RefSeq" id="WP_069709401.1">
    <property type="nucleotide sequence ID" value="NZ_CP017076.1"/>
</dbReference>
<evidence type="ECO:0000256" key="8">
    <source>
        <dbReference type="ARBA" id="ARBA00023077"/>
    </source>
</evidence>
<keyword evidence="2 11" id="KW-0813">Transport</keyword>
<evidence type="ECO:0000256" key="5">
    <source>
        <dbReference type="ARBA" id="ARBA00022692"/>
    </source>
</evidence>
<keyword evidence="8 12" id="KW-0798">TonB box</keyword>
<evidence type="ECO:0000256" key="4">
    <source>
        <dbReference type="ARBA" id="ARBA00022496"/>
    </source>
</evidence>
<keyword evidence="10 11" id="KW-0998">Cell outer membrane</keyword>
<organism evidence="17 18">
    <name type="scientific">Novosphingobium resinovorum</name>
    <dbReference type="NCBI Taxonomy" id="158500"/>
    <lineage>
        <taxon>Bacteria</taxon>
        <taxon>Pseudomonadati</taxon>
        <taxon>Pseudomonadota</taxon>
        <taxon>Alphaproteobacteria</taxon>
        <taxon>Sphingomonadales</taxon>
        <taxon>Sphingomonadaceae</taxon>
        <taxon>Novosphingobium</taxon>
    </lineage>
</organism>
<dbReference type="PATRIC" id="fig|158500.4.peg.4347"/>
<evidence type="ECO:0000259" key="15">
    <source>
        <dbReference type="Pfam" id="PF07715"/>
    </source>
</evidence>
<evidence type="ECO:0000313" key="16">
    <source>
        <dbReference type="EMBL" id="AOR79164.1"/>
    </source>
</evidence>
<feature type="domain" description="TonB-dependent receptor plug" evidence="15">
    <location>
        <begin position="69"/>
        <end position="177"/>
    </location>
</feature>
<accession>A0A031JQ50</accession>
<keyword evidence="3 11" id="KW-1134">Transmembrane beta strand</keyword>
<feature type="signal peptide" evidence="13">
    <location>
        <begin position="1"/>
        <end position="32"/>
    </location>
</feature>
<comment type="similarity">
    <text evidence="11 12">Belongs to the TonB-dependent receptor family.</text>
</comment>
<evidence type="ECO:0000256" key="13">
    <source>
        <dbReference type="SAM" id="SignalP"/>
    </source>
</evidence>
<dbReference type="Pfam" id="PF07715">
    <property type="entry name" value="Plug"/>
    <property type="match status" value="1"/>
</dbReference>
<proteinExistence type="inferred from homology"/>
<dbReference type="eggNOG" id="COG4774">
    <property type="taxonomic scope" value="Bacteria"/>
</dbReference>
<evidence type="ECO:0000256" key="11">
    <source>
        <dbReference type="PROSITE-ProRule" id="PRU01360"/>
    </source>
</evidence>
<evidence type="ECO:0000256" key="12">
    <source>
        <dbReference type="RuleBase" id="RU003357"/>
    </source>
</evidence>
<dbReference type="PANTHER" id="PTHR32552:SF81">
    <property type="entry name" value="TONB-DEPENDENT OUTER MEMBRANE RECEPTOR"/>
    <property type="match status" value="1"/>
</dbReference>
<geneLocation type="plasmid" evidence="16 19">
    <name>pSA1</name>
</geneLocation>
<evidence type="ECO:0000256" key="9">
    <source>
        <dbReference type="ARBA" id="ARBA00023136"/>
    </source>
</evidence>
<name>A0A031JQ50_9SPHN</name>
<dbReference type="Proteomes" id="UP000024329">
    <property type="component" value="Unassembled WGS sequence"/>
</dbReference>
<sequence>MIESMNQKSCRGALLAGTALLCITGGAQTALAQDTAQNAAQDASAPQSETAPTAMNDIVVTARRRAESAQEVPVAVTVISAQDIARRDLTSLERIAAATPQLVIGRNVSGSGAQLTLRGIGSNSLSIGVEQSVAVIVDGVYYGQGRTINEGFFDLASMEILKGPQSLFFGKNATAGVISITTANPTDHFTAQMRTGYEFNAQKVYAEGFVSGPIGDTAGFRLAVRGSKDFGSLFDNRAGPITYNTRDTPTATTVAPNTAHTALPSKAGPRERDILVRGTLRWEPTDDLTATVKANYGWNRTYGGAWNYNVFACDGGTSTTTPGVACTPGFYNRMNDLPKDIADQTALVKDHNFNDYRSWGVTGNIDYQLGDLAVTSVTNYNFNRNHWTADIDYQSSPTVNIWGGEVSRWKAFSQELRVLSQFDGPLNFLVGGYYQNTKRTFDQVVINANAENSAAPEGYRYVQYAKESTTDGETLSGYGQLIWKVIPEIEVTGGVRYIHETKDSTFFQPYANPRFAGVNYDVTRRLAANQTFTNWSPEATVAWKVTPDINVYGAFKTAYKSGGFSNSSILTPRTEADFFTFDPEKGKGFEAGIKTMLFDRQLRFNVSLYTFRYTDLQVTYLDSAALSYNSVNAGSARTRGVEVEFDYAPRGLRGFGLNGSINYNKANYGDGIAPCYGGQSLANGCTPGLLVPPVPATGTTPARPGTPGQNLDGVSTFAAPRWTATLGMKYDTDISDGLTAGFGVDSRYSSSYLTSAFGSPLSRQGSYINLDAQIHIRTADERWELALLGKNLTNRFVVTGVTDASGSGLGTGTNANRIADQAGFGAMPRTIALQLTWRMP</sequence>
<protein>
    <submittedName>
        <fullName evidence="17">TonB-dependent receptor</fullName>
    </submittedName>
</protein>
<evidence type="ECO:0000256" key="7">
    <source>
        <dbReference type="ARBA" id="ARBA00023065"/>
    </source>
</evidence>
<reference evidence="17 18" key="1">
    <citation type="submission" date="2014-03" db="EMBL/GenBank/DDBJ databases">
        <title>Whole genome sequence of Novosphingobium resinovorum KF1.</title>
        <authorList>
            <person name="Gan H.M."/>
            <person name="Gan H.Y."/>
            <person name="Chew T.H."/>
            <person name="Savka M.A."/>
        </authorList>
    </citation>
    <scope>NUCLEOTIDE SEQUENCE [LARGE SCALE GENOMIC DNA]</scope>
    <source>
        <strain evidence="17 18">KF1</strain>
    </source>
</reference>
<dbReference type="GO" id="GO:0006826">
    <property type="term" value="P:iron ion transport"/>
    <property type="evidence" value="ECO:0007669"/>
    <property type="project" value="UniProtKB-KW"/>
</dbReference>
<reference evidence="19" key="3">
    <citation type="journal article" date="2017" name="J. Biotechnol.">
        <title>Complete genome sequence of Novosphingobium resinovorum SA1, a versatile xenobiotic-degrading bacterium capable of utilizing sulfanilic acid.</title>
        <authorList>
            <person name="Hegedus B."/>
            <person name="Kos P.B."/>
            <person name="Balint B."/>
            <person name="Maroti G."/>
            <person name="Gan H.M."/>
            <person name="Perei K."/>
            <person name="Rakhely G."/>
        </authorList>
    </citation>
    <scope>NUCLEOTIDE SEQUENCE [LARGE SCALE GENOMIC DNA]</scope>
    <source>
        <strain evidence="19">SA1</strain>
    </source>
</reference>
<dbReference type="PROSITE" id="PS52016">
    <property type="entry name" value="TONB_DEPENDENT_REC_3"/>
    <property type="match status" value="1"/>
</dbReference>
<evidence type="ECO:0000256" key="3">
    <source>
        <dbReference type="ARBA" id="ARBA00022452"/>
    </source>
</evidence>
<reference evidence="16" key="2">
    <citation type="submission" date="2016-08" db="EMBL/GenBank/DDBJ databases">
        <authorList>
            <person name="Seilhamer J.J."/>
        </authorList>
    </citation>
    <scope>NUCLEOTIDE SEQUENCE [LARGE SCALE GENOMIC DNA]</scope>
    <source>
        <strain evidence="16">SA1</strain>
        <plasmid evidence="16">pSA1</plasmid>
    </source>
</reference>
<evidence type="ECO:0000256" key="1">
    <source>
        <dbReference type="ARBA" id="ARBA00004571"/>
    </source>
</evidence>
<dbReference type="InterPro" id="IPR036942">
    <property type="entry name" value="Beta-barrel_TonB_sf"/>
</dbReference>
<gene>
    <name evidence="16" type="ORF">BES08_19980</name>
    <name evidence="17" type="ORF">BV97_04280</name>
</gene>
<evidence type="ECO:0000256" key="2">
    <source>
        <dbReference type="ARBA" id="ARBA00022448"/>
    </source>
</evidence>
<evidence type="ECO:0000313" key="19">
    <source>
        <dbReference type="Proteomes" id="UP000094626"/>
    </source>
</evidence>
<dbReference type="InterPro" id="IPR039426">
    <property type="entry name" value="TonB-dep_rcpt-like"/>
</dbReference>
<evidence type="ECO:0000313" key="18">
    <source>
        <dbReference type="Proteomes" id="UP000024329"/>
    </source>
</evidence>
<keyword evidence="7" id="KW-0406">Ion transport</keyword>
<keyword evidence="13" id="KW-0732">Signal</keyword>
<keyword evidence="4" id="KW-0410">Iron transport</keyword>
<evidence type="ECO:0000256" key="6">
    <source>
        <dbReference type="ARBA" id="ARBA00023004"/>
    </source>
</evidence>
<dbReference type="Proteomes" id="UP000094626">
    <property type="component" value="Plasmid pSA1"/>
</dbReference>
<keyword evidence="9 11" id="KW-0472">Membrane</keyword>
<evidence type="ECO:0000256" key="10">
    <source>
        <dbReference type="ARBA" id="ARBA00023237"/>
    </source>
</evidence>
<keyword evidence="5 11" id="KW-0812">Transmembrane</keyword>
<dbReference type="GO" id="GO:0009279">
    <property type="term" value="C:cell outer membrane"/>
    <property type="evidence" value="ECO:0007669"/>
    <property type="project" value="UniProtKB-SubCell"/>
</dbReference>
<dbReference type="PANTHER" id="PTHR32552">
    <property type="entry name" value="FERRICHROME IRON RECEPTOR-RELATED"/>
    <property type="match status" value="1"/>
</dbReference>
<keyword evidence="6" id="KW-0408">Iron</keyword>
<dbReference type="EMBL" id="JFYZ01000030">
    <property type="protein sequence ID" value="EZP78304.1"/>
    <property type="molecule type" value="Genomic_DNA"/>
</dbReference>
<comment type="subcellular location">
    <subcellularLocation>
        <location evidence="1 11">Cell outer membrane</location>
        <topology evidence="1 11">Multi-pass membrane protein</topology>
    </subcellularLocation>
</comment>
<keyword evidence="16" id="KW-0614">Plasmid</keyword>